<accession>A0ABY8W4S0</accession>
<gene>
    <name evidence="2" type="ORF">ACTOB_004802</name>
</gene>
<keyword evidence="3" id="KW-1185">Reference proteome</keyword>
<protein>
    <submittedName>
        <fullName evidence="2">Uncharacterized protein</fullName>
    </submittedName>
</protein>
<evidence type="ECO:0000313" key="3">
    <source>
        <dbReference type="Proteomes" id="UP001240150"/>
    </source>
</evidence>
<evidence type="ECO:0000313" key="2">
    <source>
        <dbReference type="EMBL" id="WIM92844.1"/>
    </source>
</evidence>
<reference evidence="2 3" key="1">
    <citation type="submission" date="2023-06" db="EMBL/GenBank/DDBJ databases">
        <authorList>
            <person name="Yushchuk O."/>
            <person name="Binda E."/>
            <person name="Ruckert-Reed C."/>
            <person name="Fedorenko V."/>
            <person name="Kalinowski J."/>
            <person name="Marinelli F."/>
        </authorList>
    </citation>
    <scope>NUCLEOTIDE SEQUENCE [LARGE SCALE GENOMIC DNA]</scope>
    <source>
        <strain evidence="2 3">NRRL 3884</strain>
    </source>
</reference>
<name>A0ABY8W4S0_9ACTN</name>
<keyword evidence="1" id="KW-0812">Transmembrane</keyword>
<sequence length="65" mass="6691">MTENRTRRRPAGADGGGALYGLGLIGALVYYLGAADGLAEGALGVLKALVWPAFVVYDLLRLLGG</sequence>
<organism evidence="2 3">
    <name type="scientific">Actinoplanes oblitus</name>
    <dbReference type="NCBI Taxonomy" id="3040509"/>
    <lineage>
        <taxon>Bacteria</taxon>
        <taxon>Bacillati</taxon>
        <taxon>Actinomycetota</taxon>
        <taxon>Actinomycetes</taxon>
        <taxon>Micromonosporales</taxon>
        <taxon>Micromonosporaceae</taxon>
        <taxon>Actinoplanes</taxon>
    </lineage>
</organism>
<dbReference type="RefSeq" id="WP_284914051.1">
    <property type="nucleotide sequence ID" value="NZ_CP126980.1"/>
</dbReference>
<dbReference type="Proteomes" id="UP001240150">
    <property type="component" value="Chromosome"/>
</dbReference>
<dbReference type="EMBL" id="CP126980">
    <property type="protein sequence ID" value="WIM92844.1"/>
    <property type="molecule type" value="Genomic_DNA"/>
</dbReference>
<keyword evidence="1" id="KW-1133">Transmembrane helix</keyword>
<proteinExistence type="predicted"/>
<evidence type="ECO:0000256" key="1">
    <source>
        <dbReference type="SAM" id="Phobius"/>
    </source>
</evidence>
<keyword evidence="1" id="KW-0472">Membrane</keyword>
<feature type="transmembrane region" description="Helical" evidence="1">
    <location>
        <begin position="12"/>
        <end position="32"/>
    </location>
</feature>